<sequence length="297" mass="33455">MRTQTQTTDKTPDKPAYRILRPRELPLDQIHSSDLPRDRLNLKGQEGSEEMEELKASLRLRGQRTPVTVCRDAQDCYQLVSGWRRLTALQQLAQEQGEAAPMITARLTGLKEARIELYIDMVESNLLHKALSFGEMAQLALTAAADPELQELGVEEVVSRLYGSLHKMKRSYIRSFIHLLQVLGDTVQYPERISRNQGVAVSRRLKNAPETAEDLRDNLRVCDSGSMQGAVFAQYLLSFREASAKSTAKERQFKVGNTHITGRVGECVIRADVDFSSLRTEVLSRALRAFERIVQAG</sequence>
<dbReference type="Gene3D" id="3.90.1530.30">
    <property type="match status" value="1"/>
</dbReference>
<dbReference type="PANTHER" id="PTHR33375:SF1">
    <property type="entry name" value="CHROMOSOME-PARTITIONING PROTEIN PARB-RELATED"/>
    <property type="match status" value="1"/>
</dbReference>
<dbReference type="InterPro" id="IPR003115">
    <property type="entry name" value="ParB_N"/>
</dbReference>
<dbReference type="EMBL" id="QHLQ01000019">
    <property type="protein sequence ID" value="NIZ62578.1"/>
    <property type="molecule type" value="Genomic_DNA"/>
</dbReference>
<name>A0ABX0WCJ8_9RHOB</name>
<dbReference type="SMART" id="SM00470">
    <property type="entry name" value="ParB"/>
    <property type="match status" value="1"/>
</dbReference>
<comment type="caution">
    <text evidence="2">The sequence shown here is derived from an EMBL/GenBank/DDBJ whole genome shotgun (WGS) entry which is preliminary data.</text>
</comment>
<dbReference type="InterPro" id="IPR036086">
    <property type="entry name" value="ParB/Sulfiredoxin_sf"/>
</dbReference>
<dbReference type="SUPFAM" id="SSF110849">
    <property type="entry name" value="ParB/Sulfiredoxin"/>
    <property type="match status" value="1"/>
</dbReference>
<keyword evidence="3" id="KW-1185">Reference proteome</keyword>
<gene>
    <name evidence="2" type="ORF">DL239_16525</name>
</gene>
<dbReference type="Pfam" id="PF02195">
    <property type="entry name" value="ParB_N"/>
    <property type="match status" value="1"/>
</dbReference>
<feature type="domain" description="ParB-like N-terminal" evidence="1">
    <location>
        <begin position="23"/>
        <end position="125"/>
    </location>
</feature>
<evidence type="ECO:0000313" key="2">
    <source>
        <dbReference type="EMBL" id="NIZ62578.1"/>
    </source>
</evidence>
<evidence type="ECO:0000313" key="3">
    <source>
        <dbReference type="Proteomes" id="UP001429564"/>
    </source>
</evidence>
<dbReference type="InterPro" id="IPR050336">
    <property type="entry name" value="Chromosome_partition/occlusion"/>
</dbReference>
<accession>A0ABX0WCJ8</accession>
<dbReference type="RefSeq" id="WP_167685196.1">
    <property type="nucleotide sequence ID" value="NZ_QHLQ01000019.1"/>
</dbReference>
<reference evidence="2 3" key="1">
    <citation type="submission" date="2018-05" db="EMBL/GenBank/DDBJ databases">
        <authorList>
            <person name="Zhang Y.-J."/>
        </authorList>
    </citation>
    <scope>NUCLEOTIDE SEQUENCE [LARGE SCALE GENOMIC DNA]</scope>
    <source>
        <strain evidence="2 3">CY04</strain>
    </source>
</reference>
<dbReference type="Proteomes" id="UP001429564">
    <property type="component" value="Unassembled WGS sequence"/>
</dbReference>
<proteinExistence type="predicted"/>
<evidence type="ECO:0000259" key="1">
    <source>
        <dbReference type="SMART" id="SM00470"/>
    </source>
</evidence>
<organism evidence="2 3">
    <name type="scientific">Parasedimentitalea denitrificans</name>
    <dbReference type="NCBI Taxonomy" id="2211118"/>
    <lineage>
        <taxon>Bacteria</taxon>
        <taxon>Pseudomonadati</taxon>
        <taxon>Pseudomonadota</taxon>
        <taxon>Alphaproteobacteria</taxon>
        <taxon>Rhodobacterales</taxon>
        <taxon>Paracoccaceae</taxon>
        <taxon>Parasedimentitalea</taxon>
    </lineage>
</organism>
<dbReference type="PANTHER" id="PTHR33375">
    <property type="entry name" value="CHROMOSOME-PARTITIONING PROTEIN PARB-RELATED"/>
    <property type="match status" value="1"/>
</dbReference>
<protein>
    <submittedName>
        <fullName evidence="2">Chromosome partitioning protein ParB</fullName>
    </submittedName>
</protein>